<reference evidence="1 2" key="1">
    <citation type="journal article" date="2019" name="Commun. Biol.">
        <title>The bagworm genome reveals a unique fibroin gene that provides high tensile strength.</title>
        <authorList>
            <person name="Kono N."/>
            <person name="Nakamura H."/>
            <person name="Ohtoshi R."/>
            <person name="Tomita M."/>
            <person name="Numata K."/>
            <person name="Arakawa K."/>
        </authorList>
    </citation>
    <scope>NUCLEOTIDE SEQUENCE [LARGE SCALE GENOMIC DNA]</scope>
</reference>
<keyword evidence="2" id="KW-1185">Reference proteome</keyword>
<name>A0A4C1ZWV1_EUMVA</name>
<sequence length="97" mass="11065">MEAKQIESECLVANSRVDSNYYQAITGDKQCGRYCNGGFSRRGRKLQPKFAHEYGAMQSSVAPPRRLYPHAYNAIAYRENFLFEETSLTVSTRKTFG</sequence>
<accession>A0A4C1ZWV1</accession>
<gene>
    <name evidence="1" type="ORF">EVAR_27954_1</name>
</gene>
<organism evidence="1 2">
    <name type="scientific">Eumeta variegata</name>
    <name type="common">Bagworm moth</name>
    <name type="synonym">Eumeta japonica</name>
    <dbReference type="NCBI Taxonomy" id="151549"/>
    <lineage>
        <taxon>Eukaryota</taxon>
        <taxon>Metazoa</taxon>
        <taxon>Ecdysozoa</taxon>
        <taxon>Arthropoda</taxon>
        <taxon>Hexapoda</taxon>
        <taxon>Insecta</taxon>
        <taxon>Pterygota</taxon>
        <taxon>Neoptera</taxon>
        <taxon>Endopterygota</taxon>
        <taxon>Lepidoptera</taxon>
        <taxon>Glossata</taxon>
        <taxon>Ditrysia</taxon>
        <taxon>Tineoidea</taxon>
        <taxon>Psychidae</taxon>
        <taxon>Oiketicinae</taxon>
        <taxon>Eumeta</taxon>
    </lineage>
</organism>
<dbReference type="Proteomes" id="UP000299102">
    <property type="component" value="Unassembled WGS sequence"/>
</dbReference>
<evidence type="ECO:0000313" key="2">
    <source>
        <dbReference type="Proteomes" id="UP000299102"/>
    </source>
</evidence>
<proteinExistence type="predicted"/>
<evidence type="ECO:0000313" key="1">
    <source>
        <dbReference type="EMBL" id="GBP91524.1"/>
    </source>
</evidence>
<dbReference type="AlphaFoldDB" id="A0A4C1ZWV1"/>
<protein>
    <submittedName>
        <fullName evidence="1">Uncharacterized protein</fullName>
    </submittedName>
</protein>
<dbReference type="EMBL" id="BGZK01002178">
    <property type="protein sequence ID" value="GBP91524.1"/>
    <property type="molecule type" value="Genomic_DNA"/>
</dbReference>
<comment type="caution">
    <text evidence="1">The sequence shown here is derived from an EMBL/GenBank/DDBJ whole genome shotgun (WGS) entry which is preliminary data.</text>
</comment>